<dbReference type="PANTHER" id="PTHR12363:SF42">
    <property type="entry name" value="TRANSPORTIN-3"/>
    <property type="match status" value="1"/>
</dbReference>
<evidence type="ECO:0000256" key="1">
    <source>
        <dbReference type="ARBA" id="ARBA00004259"/>
    </source>
</evidence>
<dbReference type="GO" id="GO:0031267">
    <property type="term" value="F:small GTPase binding"/>
    <property type="evidence" value="ECO:0007669"/>
    <property type="project" value="InterPro"/>
</dbReference>
<dbReference type="InterPro" id="IPR057942">
    <property type="entry name" value="TPR_TNPO3_IPO13_3rd"/>
</dbReference>
<evidence type="ECO:0000259" key="12">
    <source>
        <dbReference type="SMART" id="SM00913"/>
    </source>
</evidence>
<dbReference type="PANTHER" id="PTHR12363">
    <property type="entry name" value="TRANSPORTIN 3 AND IMPORTIN 13"/>
    <property type="match status" value="1"/>
</dbReference>
<dbReference type="InterPro" id="IPR058537">
    <property type="entry name" value="TPR_TNPO3_IPO13_4th"/>
</dbReference>
<evidence type="ECO:0000256" key="10">
    <source>
        <dbReference type="ARBA" id="ARBA00063116"/>
    </source>
</evidence>
<dbReference type="Gene3D" id="1.25.10.10">
    <property type="entry name" value="Leucine-rich Repeat Variant"/>
    <property type="match status" value="1"/>
</dbReference>
<dbReference type="SUPFAM" id="SSF48371">
    <property type="entry name" value="ARM repeat"/>
    <property type="match status" value="1"/>
</dbReference>
<dbReference type="Pfam" id="PF24139">
    <property type="entry name" value="TPR_TNPO3_IPO13_4th"/>
    <property type="match status" value="1"/>
</dbReference>
<dbReference type="InterPro" id="IPR057941">
    <property type="entry name" value="TPR_TNPO3_IPO13_2nd"/>
</dbReference>
<dbReference type="EMBL" id="VVIM01000011">
    <property type="protein sequence ID" value="KAB0791035.1"/>
    <property type="molecule type" value="Genomic_DNA"/>
</dbReference>
<keyword evidence="3" id="KW-0813">Transport</keyword>
<evidence type="ECO:0000256" key="6">
    <source>
        <dbReference type="ARBA" id="ARBA00022927"/>
    </source>
</evidence>
<gene>
    <name evidence="13" type="ORF">PPYR_02835</name>
</gene>
<accession>A0A5N4A129</accession>
<reference evidence="13 14" key="1">
    <citation type="journal article" date="2018" name="Elife">
        <title>Firefly genomes illuminate parallel origins of bioluminescence in beetles.</title>
        <authorList>
            <person name="Fallon T.R."/>
            <person name="Lower S.E."/>
            <person name="Chang C.H."/>
            <person name="Bessho-Uehara M."/>
            <person name="Martin G.J."/>
            <person name="Bewick A.J."/>
            <person name="Behringer M."/>
            <person name="Debat H.J."/>
            <person name="Wong I."/>
            <person name="Day J.C."/>
            <person name="Suvorov A."/>
            <person name="Silva C.J."/>
            <person name="Stanger-Hall K.F."/>
            <person name="Hall D.W."/>
            <person name="Schmitz R.J."/>
            <person name="Nelson D.R."/>
            <person name="Lewis S.M."/>
            <person name="Shigenobu S."/>
            <person name="Bybee S.M."/>
            <person name="Larracuente A.M."/>
            <person name="Oba Y."/>
            <person name="Weng J.K."/>
        </authorList>
    </citation>
    <scope>NUCLEOTIDE SEQUENCE [LARGE SCALE GENOMIC DNA]</scope>
    <source>
        <strain evidence="13">1611_PpyrPB1</strain>
        <tissue evidence="13">Whole body</tissue>
    </source>
</reference>
<proteinExistence type="predicted"/>
<sequence>MEQKPSLDVVLLAISSLYNNPDTSEKERASHWLEDLQKSVHAWTIADELLHLKRDLESCYFAAQTMRTKIQQCFYELPVDAHISLRDSLLDHISQINEHTDTVIVTQLCVALADLVLQMPNWTQPLYDLINKFSQTNVWPLLEILTVLPEELEGRSVRLGENRRTEILDNLKLCSPTVNEFLKHCCNSFGDDLNGNIQGNIKIIRCFTSWVTVNAISLDSLVDNVIITRVFEVLNQKFDGQKLQPVTGSLHDSATDCVCTILRCLEDNNNHQQVLEMLLFNKVLTLEVPYHLSVANEDQEKSMNYCRIFTELGESFLNRIISNSNRDQQHFTIKVLDLILMCVGHHDYEVAEITFNLWFLLSEELYQRHDYNCTDAFKPYVERLITALCRHSQMEPDHEGLLESGDDFKEFRMKVFELIKDVVFIVGGSNCFRQMFLNLQVPGVTWDASEASLFVMQAVAKSILTDENDIVPKVVEAILNLPENTHVAVKYTSILLLGELCEWIERHPATLDLVLNFLVCCLSQPRIGGASATALQNICAACNDHMPRHIPVLLQLLGQIDTLAIANSAIIGLLKGVTAIVSCMPHNDIPATLRELCLLQTNPLCELMKQNAPTGRGMKTDPVMWLDRLSSIFRNLYVPLAEGETNPCKSTALEVWPVLSHVMEKYQGDVRIMERCCRSIRFMLRCVSQQLSELLQPLISQLVQIYNTHQHSCFLYVGSILVDEYAVDPNCIAGLLEMLKALINPTFNLLQQENGLRNHPDTVDDFFRLCARLLQRAPMEFLQCTALPLILQCSLLACSLDHKEANMSVMKFFNDLISSGHTGKQHPDYDKRKAMIQSILNEYGQQLITNLIHACVFYLHSYMLSEMADVFVELLQLDHEVTSKWLTTALDSLPKQGHGGIVTATPDQLQAIYISITRSDTSKSVTYALKDLTRLYR</sequence>
<evidence type="ECO:0000256" key="5">
    <source>
        <dbReference type="ARBA" id="ARBA00022553"/>
    </source>
</evidence>
<evidence type="ECO:0000256" key="8">
    <source>
        <dbReference type="ARBA" id="ARBA00023242"/>
    </source>
</evidence>
<organism evidence="13 14">
    <name type="scientific">Photinus pyralis</name>
    <name type="common">Common eastern firefly</name>
    <name type="synonym">Lampyris pyralis</name>
    <dbReference type="NCBI Taxonomy" id="7054"/>
    <lineage>
        <taxon>Eukaryota</taxon>
        <taxon>Metazoa</taxon>
        <taxon>Ecdysozoa</taxon>
        <taxon>Arthropoda</taxon>
        <taxon>Hexapoda</taxon>
        <taxon>Insecta</taxon>
        <taxon>Pterygota</taxon>
        <taxon>Neoptera</taxon>
        <taxon>Endopterygota</taxon>
        <taxon>Coleoptera</taxon>
        <taxon>Polyphaga</taxon>
        <taxon>Elateriformia</taxon>
        <taxon>Elateroidea</taxon>
        <taxon>Lampyridae</taxon>
        <taxon>Lampyrinae</taxon>
        <taxon>Photinus</taxon>
    </lineage>
</organism>
<evidence type="ECO:0000256" key="7">
    <source>
        <dbReference type="ARBA" id="ARBA00022990"/>
    </source>
</evidence>
<dbReference type="GO" id="GO:0006606">
    <property type="term" value="P:protein import into nucleus"/>
    <property type="evidence" value="ECO:0007669"/>
    <property type="project" value="TreeGrafter"/>
</dbReference>
<dbReference type="GO" id="GO:0005635">
    <property type="term" value="C:nuclear envelope"/>
    <property type="evidence" value="ECO:0007669"/>
    <property type="project" value="UniProtKB-SubCell"/>
</dbReference>
<keyword evidence="5" id="KW-0597">Phosphoprotein</keyword>
<dbReference type="InterPro" id="IPR013598">
    <property type="entry name" value="Exportin-1/Importin-b-like"/>
</dbReference>
<keyword evidence="14" id="KW-1185">Reference proteome</keyword>
<dbReference type="OrthoDB" id="435593at2759"/>
<comment type="subunit">
    <text evidence="10">Interacts with (GTP-bound) Ran. Interacts with (phosphorylated) SFRS1 and SFRS2; leading to their nuclear import. Interacts with NUP62. Interacts with RBM4. Interacts with CPSF6, promoting its nuclear import.</text>
</comment>
<evidence type="ECO:0000313" key="13">
    <source>
        <dbReference type="EMBL" id="KAB0791035.1"/>
    </source>
</evidence>
<evidence type="ECO:0000256" key="9">
    <source>
        <dbReference type="ARBA" id="ARBA00060097"/>
    </source>
</evidence>
<comment type="function">
    <text evidence="9">Importin, which transports target proteins into the nucleus. Specifically mediates the nuclear import of splicing factor serine/arginine (SR) proteins, such as RBM4, SFRS1 and SFRS2, by recognizing phosphorylated SR domains. Also mediates the nuclear import of serine/arginine (SR) protein CPSF6, independently of CPSF6 phosphorylation. The nuclear import process is regulated by the small GTPase Ran that partitions between cytoplasm and nucleus in the predominantly GDP- and GTP-bound form, respectively. Importin associates with target cargo proteins in the cytoplasm, and the competitive binding of GTP-bound Ran induces the release of cargos in the nucleus.</text>
</comment>
<dbReference type="FunCoup" id="A0A5N4A129">
    <property type="interactions" value="2644"/>
</dbReference>
<dbReference type="SMART" id="SM00913">
    <property type="entry name" value="IBN_N"/>
    <property type="match status" value="1"/>
</dbReference>
<dbReference type="Pfam" id="PF24140">
    <property type="entry name" value="TPR_TNPO3_IPO13_3rd"/>
    <property type="match status" value="1"/>
</dbReference>
<dbReference type="FunFam" id="1.25.10.10:FF:000079">
    <property type="entry name" value="transportin-3 isoform X1"/>
    <property type="match status" value="1"/>
</dbReference>
<dbReference type="GO" id="GO:0005737">
    <property type="term" value="C:cytoplasm"/>
    <property type="evidence" value="ECO:0007669"/>
    <property type="project" value="UniProtKB-SubCell"/>
</dbReference>
<dbReference type="Pfam" id="PF08389">
    <property type="entry name" value="Xpo1"/>
    <property type="match status" value="1"/>
</dbReference>
<evidence type="ECO:0000256" key="2">
    <source>
        <dbReference type="ARBA" id="ARBA00004496"/>
    </source>
</evidence>
<dbReference type="AlphaFoldDB" id="A0A5N4A129"/>
<keyword evidence="8" id="KW-0539">Nucleus</keyword>
<evidence type="ECO:0000256" key="4">
    <source>
        <dbReference type="ARBA" id="ARBA00022490"/>
    </source>
</evidence>
<keyword evidence="6" id="KW-0653">Protein transport</keyword>
<dbReference type="InterPro" id="IPR001494">
    <property type="entry name" value="Importin-beta_N"/>
</dbReference>
<name>A0A5N4A129_PHOPY</name>
<keyword evidence="4" id="KW-0963">Cytoplasm</keyword>
<dbReference type="Proteomes" id="UP000327044">
    <property type="component" value="Unassembled WGS sequence"/>
</dbReference>
<protein>
    <recommendedName>
        <fullName evidence="11">Transportin-3</fullName>
    </recommendedName>
</protein>
<evidence type="ECO:0000256" key="3">
    <source>
        <dbReference type="ARBA" id="ARBA00022448"/>
    </source>
</evidence>
<dbReference type="InterPro" id="IPR011989">
    <property type="entry name" value="ARM-like"/>
</dbReference>
<feature type="domain" description="Importin N-terminal" evidence="12">
    <location>
        <begin position="29"/>
        <end position="95"/>
    </location>
</feature>
<comment type="subcellular location">
    <subcellularLocation>
        <location evidence="2">Cytoplasm</location>
    </subcellularLocation>
    <subcellularLocation>
        <location evidence="1">Nucleus envelope</location>
    </subcellularLocation>
</comment>
<evidence type="ECO:0000313" key="14">
    <source>
        <dbReference type="Proteomes" id="UP000327044"/>
    </source>
</evidence>
<dbReference type="InParanoid" id="A0A5N4A129"/>
<keyword evidence="7" id="KW-0007">Acetylation</keyword>
<evidence type="ECO:0000256" key="11">
    <source>
        <dbReference type="ARBA" id="ARBA00067328"/>
    </source>
</evidence>
<comment type="caution">
    <text evidence="13">The sequence shown here is derived from an EMBL/GenBank/DDBJ whole genome shotgun (WGS) entry which is preliminary data.</text>
</comment>
<dbReference type="InterPro" id="IPR016024">
    <property type="entry name" value="ARM-type_fold"/>
</dbReference>
<dbReference type="InterPro" id="IPR051345">
    <property type="entry name" value="Importin_beta-like_NTR"/>
</dbReference>
<dbReference type="Pfam" id="PF03810">
    <property type="entry name" value="IBN_N"/>
    <property type="match status" value="1"/>
</dbReference>
<dbReference type="Pfam" id="PF24138">
    <property type="entry name" value="TPR_TNPO3_IPO13_2nd"/>
    <property type="match status" value="1"/>
</dbReference>